<keyword evidence="4 6" id="KW-1133">Transmembrane helix</keyword>
<dbReference type="PANTHER" id="PTHR30250">
    <property type="entry name" value="PST FAMILY PREDICTED COLANIC ACID TRANSPORTER"/>
    <property type="match status" value="1"/>
</dbReference>
<accession>A0A9X4XQS4</accession>
<comment type="subcellular location">
    <subcellularLocation>
        <location evidence="1">Cell membrane</location>
        <topology evidence="1">Multi-pass membrane protein</topology>
    </subcellularLocation>
</comment>
<keyword evidence="3 6" id="KW-0812">Transmembrane</keyword>
<dbReference type="PANTHER" id="PTHR30250:SF11">
    <property type="entry name" value="O-ANTIGEN TRANSPORTER-RELATED"/>
    <property type="match status" value="1"/>
</dbReference>
<dbReference type="AlphaFoldDB" id="A0A9X4XQS4"/>
<evidence type="ECO:0000313" key="8">
    <source>
        <dbReference type="Proteomes" id="UP000438991"/>
    </source>
</evidence>
<evidence type="ECO:0000256" key="1">
    <source>
        <dbReference type="ARBA" id="ARBA00004651"/>
    </source>
</evidence>
<name>A0A9X4XQS4_9BRAD</name>
<sequence>MAGRLASRLAAWRHDDSDRSVAQRSAGSAFLIRVASAGIVFVTQILLARWMGRFEFGIYVSVWAWASVLGPLAALGIAHAAQRFIPEYRLGGDLDGLRGFLSGSRWLCFGLGAGAGALVAAAVLVSDLVPPAFVVPFLVCAAILPVFTLSMMQDGIARSFDWVNLALVPLFVVQPVMILAVMGGLKLFDGPMDAVAALVTAGVAMWLVTLAQTLLLGRRLAGAVPPGRRRHDLRHWLAVSLPVFVVDGFFLLLFYVDILVLQLYVDPREVAIYYAASKTLSLVHFISFAVGAAVAHRFSTYHVTGEREKLEGFIADAVRWTFWPTLAFGLLLIVLGKPILMLFGPGFEAGYPLIAIIMIGLIARGAVGPAERLLNMTGQQRLCAVVYAVALATNLTLCVVLIPRQGIFGAAWATAGAVVVESLLLFLVVKRRLGLHAFVWQPRRRG</sequence>
<evidence type="ECO:0000256" key="2">
    <source>
        <dbReference type="ARBA" id="ARBA00022475"/>
    </source>
</evidence>
<evidence type="ECO:0000256" key="6">
    <source>
        <dbReference type="SAM" id="Phobius"/>
    </source>
</evidence>
<feature type="transmembrane region" description="Helical" evidence="6">
    <location>
        <begin position="131"/>
        <end position="150"/>
    </location>
</feature>
<evidence type="ECO:0000256" key="5">
    <source>
        <dbReference type="ARBA" id="ARBA00023136"/>
    </source>
</evidence>
<evidence type="ECO:0000256" key="3">
    <source>
        <dbReference type="ARBA" id="ARBA00022692"/>
    </source>
</evidence>
<reference evidence="7 8" key="1">
    <citation type="submission" date="2019-11" db="EMBL/GenBank/DDBJ databases">
        <title>Whole-genome sequence of Rhodoplanes serenus DSM 18633, type strain.</title>
        <authorList>
            <person name="Kyndt J.A."/>
            <person name="Meyer T.E."/>
        </authorList>
    </citation>
    <scope>NUCLEOTIDE SEQUENCE [LARGE SCALE GENOMIC DNA]</scope>
    <source>
        <strain evidence="7 8">DSM 18633</strain>
    </source>
</reference>
<dbReference type="InterPro" id="IPR002797">
    <property type="entry name" value="Polysacc_synth"/>
</dbReference>
<dbReference type="GO" id="GO:0005886">
    <property type="term" value="C:plasma membrane"/>
    <property type="evidence" value="ECO:0007669"/>
    <property type="project" value="UniProtKB-SubCell"/>
</dbReference>
<protein>
    <submittedName>
        <fullName evidence="7">Oligosaccharide flippase family protein</fullName>
    </submittedName>
</protein>
<feature type="transmembrane region" description="Helical" evidence="6">
    <location>
        <begin position="408"/>
        <end position="429"/>
    </location>
</feature>
<dbReference type="Proteomes" id="UP000438991">
    <property type="component" value="Unassembled WGS sequence"/>
</dbReference>
<feature type="transmembrane region" description="Helical" evidence="6">
    <location>
        <begin position="349"/>
        <end position="370"/>
    </location>
</feature>
<feature type="transmembrane region" description="Helical" evidence="6">
    <location>
        <begin position="62"/>
        <end position="85"/>
    </location>
</feature>
<evidence type="ECO:0000256" key="4">
    <source>
        <dbReference type="ARBA" id="ARBA00022989"/>
    </source>
</evidence>
<keyword evidence="2" id="KW-1003">Cell membrane</keyword>
<organism evidence="7 8">
    <name type="scientific">Rhodoplanes serenus</name>
    <dbReference type="NCBI Taxonomy" id="200615"/>
    <lineage>
        <taxon>Bacteria</taxon>
        <taxon>Pseudomonadati</taxon>
        <taxon>Pseudomonadota</taxon>
        <taxon>Alphaproteobacteria</taxon>
        <taxon>Hyphomicrobiales</taxon>
        <taxon>Nitrobacteraceae</taxon>
        <taxon>Rhodoplanes</taxon>
    </lineage>
</organism>
<feature type="transmembrane region" description="Helical" evidence="6">
    <location>
        <begin position="30"/>
        <end position="50"/>
    </location>
</feature>
<feature type="transmembrane region" description="Helical" evidence="6">
    <location>
        <begin position="317"/>
        <end position="343"/>
    </location>
</feature>
<feature type="transmembrane region" description="Helical" evidence="6">
    <location>
        <begin position="271"/>
        <end position="296"/>
    </location>
</feature>
<feature type="transmembrane region" description="Helical" evidence="6">
    <location>
        <begin position="106"/>
        <end position="125"/>
    </location>
</feature>
<feature type="transmembrane region" description="Helical" evidence="6">
    <location>
        <begin position="236"/>
        <end position="265"/>
    </location>
</feature>
<feature type="transmembrane region" description="Helical" evidence="6">
    <location>
        <begin position="194"/>
        <end position="216"/>
    </location>
</feature>
<comment type="caution">
    <text evidence="7">The sequence shown here is derived from an EMBL/GenBank/DDBJ whole genome shotgun (WGS) entry which is preliminary data.</text>
</comment>
<dbReference type="InterPro" id="IPR050833">
    <property type="entry name" value="Poly_Biosynth_Transport"/>
</dbReference>
<proteinExistence type="predicted"/>
<dbReference type="Pfam" id="PF01943">
    <property type="entry name" value="Polysacc_synt"/>
    <property type="match status" value="1"/>
</dbReference>
<evidence type="ECO:0000313" key="7">
    <source>
        <dbReference type="EMBL" id="MTW19057.1"/>
    </source>
</evidence>
<feature type="transmembrane region" description="Helical" evidence="6">
    <location>
        <begin position="162"/>
        <end position="182"/>
    </location>
</feature>
<keyword evidence="5 6" id="KW-0472">Membrane</keyword>
<dbReference type="EMBL" id="WNKV01000023">
    <property type="protein sequence ID" value="MTW19057.1"/>
    <property type="molecule type" value="Genomic_DNA"/>
</dbReference>
<feature type="transmembrane region" description="Helical" evidence="6">
    <location>
        <begin position="382"/>
        <end position="402"/>
    </location>
</feature>
<gene>
    <name evidence="7" type="ORF">GJ689_22935</name>
</gene>